<dbReference type="Proteomes" id="UP000887159">
    <property type="component" value="Unassembled WGS sequence"/>
</dbReference>
<evidence type="ECO:0000313" key="4">
    <source>
        <dbReference type="EMBL" id="GFY28787.1"/>
    </source>
</evidence>
<proteinExistence type="inferred from homology"/>
<dbReference type="SUPFAM" id="SSF52540">
    <property type="entry name" value="P-loop containing nucleoside triphosphate hydrolases"/>
    <property type="match status" value="1"/>
</dbReference>
<evidence type="ECO:0000256" key="2">
    <source>
        <dbReference type="ARBA" id="ARBA00022679"/>
    </source>
</evidence>
<dbReference type="EMBL" id="BMAU01021386">
    <property type="protein sequence ID" value="GFY28787.1"/>
    <property type="molecule type" value="Genomic_DNA"/>
</dbReference>
<accession>A0A8X7BFS6</accession>
<dbReference type="Pfam" id="PF00685">
    <property type="entry name" value="Sulfotransfer_1"/>
    <property type="match status" value="1"/>
</dbReference>
<reference evidence="4" key="1">
    <citation type="submission" date="2020-08" db="EMBL/GenBank/DDBJ databases">
        <title>Multicomponent nature underlies the extraordinary mechanical properties of spider dragline silk.</title>
        <authorList>
            <person name="Kono N."/>
            <person name="Nakamura H."/>
            <person name="Mori M."/>
            <person name="Yoshida Y."/>
            <person name="Ohtoshi R."/>
            <person name="Malay A.D."/>
            <person name="Moran D.A.P."/>
            <person name="Tomita M."/>
            <person name="Numata K."/>
            <person name="Arakawa K."/>
        </authorList>
    </citation>
    <scope>NUCLEOTIDE SEQUENCE</scope>
</reference>
<keyword evidence="5" id="KW-1185">Reference proteome</keyword>
<dbReference type="InterPro" id="IPR027417">
    <property type="entry name" value="P-loop_NTPase"/>
</dbReference>
<dbReference type="Gene3D" id="3.40.50.300">
    <property type="entry name" value="P-loop containing nucleotide triphosphate hydrolases"/>
    <property type="match status" value="1"/>
</dbReference>
<comment type="caution">
    <text evidence="4">The sequence shown here is derived from an EMBL/GenBank/DDBJ whole genome shotgun (WGS) entry which is preliminary data.</text>
</comment>
<evidence type="ECO:0000256" key="1">
    <source>
        <dbReference type="ARBA" id="ARBA00005771"/>
    </source>
</evidence>
<dbReference type="InterPro" id="IPR000863">
    <property type="entry name" value="Sulfotransferase_dom"/>
</dbReference>
<protein>
    <submittedName>
        <fullName evidence="4">Sulfotransferase 1C2</fullName>
    </submittedName>
</protein>
<feature type="domain" description="Sulfotransferase" evidence="3">
    <location>
        <begin position="50"/>
        <end position="312"/>
    </location>
</feature>
<comment type="similarity">
    <text evidence="1">Belongs to the sulfotransferase 1 family.</text>
</comment>
<gene>
    <name evidence="4" type="primary">Sult1c2</name>
    <name evidence="4" type="ORF">TNCV_3441541</name>
</gene>
<sequence length="327" mass="38603">MAKTQFRKGPKTSCDDQKYPVVNIRGLLFPEFFIDAETVEKVIDYLPARDDTFIVTYPKCGTTWTQFLVWEVLHKGAVPPSPNQMMFHYIPFLEFTGIDVMENLPKPKVMKTHLPFNLQPYSKSAKYIYIVRNPWDCCVSYYHHHCLEPGMPQLTFDQYFELFIKGKLGWGNFFDHVLSWYPHRNDPNVLFLTYEDMKKNTEKVLVQIAKFLGESYYNDLQDEEVMNNCLKHSDFKYLKQMGMFFPKNPNVDNQDAKVALKEIGEIDRNNAKENFTEVPFFRKGVIGDWRNYFSGEQIKIFNAHLINKLKNTEMENFWKPVDEETSL</sequence>
<keyword evidence="2" id="KW-0808">Transferase</keyword>
<dbReference type="GO" id="GO:0008146">
    <property type="term" value="F:sulfotransferase activity"/>
    <property type="evidence" value="ECO:0007669"/>
    <property type="project" value="InterPro"/>
</dbReference>
<dbReference type="AlphaFoldDB" id="A0A8X7BFS6"/>
<dbReference type="PANTHER" id="PTHR11783">
    <property type="entry name" value="SULFOTRANSFERASE SULT"/>
    <property type="match status" value="1"/>
</dbReference>
<evidence type="ECO:0000313" key="5">
    <source>
        <dbReference type="Proteomes" id="UP000887159"/>
    </source>
</evidence>
<organism evidence="4 5">
    <name type="scientific">Trichonephila clavipes</name>
    <name type="common">Golden silk orbweaver</name>
    <name type="synonym">Nephila clavipes</name>
    <dbReference type="NCBI Taxonomy" id="2585209"/>
    <lineage>
        <taxon>Eukaryota</taxon>
        <taxon>Metazoa</taxon>
        <taxon>Ecdysozoa</taxon>
        <taxon>Arthropoda</taxon>
        <taxon>Chelicerata</taxon>
        <taxon>Arachnida</taxon>
        <taxon>Araneae</taxon>
        <taxon>Araneomorphae</taxon>
        <taxon>Entelegynae</taxon>
        <taxon>Araneoidea</taxon>
        <taxon>Nephilidae</taxon>
        <taxon>Trichonephila</taxon>
    </lineage>
</organism>
<name>A0A8X7BFS6_TRICX</name>
<evidence type="ECO:0000259" key="3">
    <source>
        <dbReference type="Pfam" id="PF00685"/>
    </source>
</evidence>